<reference evidence="3" key="1">
    <citation type="journal article" date="2021" name="PeerJ">
        <title>Extensive microbial diversity within the chicken gut microbiome revealed by metagenomics and culture.</title>
        <authorList>
            <person name="Gilroy R."/>
            <person name="Ravi A."/>
            <person name="Getino M."/>
            <person name="Pursley I."/>
            <person name="Horton D.L."/>
            <person name="Alikhan N.F."/>
            <person name="Baker D."/>
            <person name="Gharbi K."/>
            <person name="Hall N."/>
            <person name="Watson M."/>
            <person name="Adriaenssens E.M."/>
            <person name="Foster-Nyarko E."/>
            <person name="Jarju S."/>
            <person name="Secka A."/>
            <person name="Antonio M."/>
            <person name="Oren A."/>
            <person name="Chaudhuri R.R."/>
            <person name="La Ragione R."/>
            <person name="Hildebrand F."/>
            <person name="Pallen M.J."/>
        </authorList>
    </citation>
    <scope>NUCLEOTIDE SEQUENCE</scope>
    <source>
        <strain evidence="3">ChiHejej3B27-3195</strain>
    </source>
</reference>
<organism evidence="3 4">
    <name type="scientific">Candidatus Nesterenkonia stercoripullorum</name>
    <dbReference type="NCBI Taxonomy" id="2838701"/>
    <lineage>
        <taxon>Bacteria</taxon>
        <taxon>Bacillati</taxon>
        <taxon>Actinomycetota</taxon>
        <taxon>Actinomycetes</taxon>
        <taxon>Micrococcales</taxon>
        <taxon>Micrococcaceae</taxon>
        <taxon>Nesterenkonia</taxon>
    </lineage>
</organism>
<accession>A0A9D1UUS0</accession>
<keyword evidence="2" id="KW-0812">Transmembrane</keyword>
<sequence length="71" mass="7410">MTYSQAHQPSEAHEGPRHAGAFRSGPLSPEHQPQGSQDDDISSSSLTIGVTLAVGVSVMVVVLLLPYIGVV</sequence>
<dbReference type="Proteomes" id="UP000824151">
    <property type="component" value="Unassembled WGS sequence"/>
</dbReference>
<feature type="region of interest" description="Disordered" evidence="1">
    <location>
        <begin position="1"/>
        <end position="43"/>
    </location>
</feature>
<feature type="transmembrane region" description="Helical" evidence="2">
    <location>
        <begin position="46"/>
        <end position="68"/>
    </location>
</feature>
<dbReference type="EMBL" id="DXGD01000431">
    <property type="protein sequence ID" value="HIX00769.1"/>
    <property type="molecule type" value="Genomic_DNA"/>
</dbReference>
<evidence type="ECO:0000256" key="2">
    <source>
        <dbReference type="SAM" id="Phobius"/>
    </source>
</evidence>
<name>A0A9D1UUS0_9MICC</name>
<keyword evidence="2" id="KW-1133">Transmembrane helix</keyword>
<proteinExistence type="predicted"/>
<protein>
    <submittedName>
        <fullName evidence="3">Uncharacterized protein</fullName>
    </submittedName>
</protein>
<evidence type="ECO:0000313" key="4">
    <source>
        <dbReference type="Proteomes" id="UP000824151"/>
    </source>
</evidence>
<comment type="caution">
    <text evidence="3">The sequence shown here is derived from an EMBL/GenBank/DDBJ whole genome shotgun (WGS) entry which is preliminary data.</text>
</comment>
<reference evidence="3" key="2">
    <citation type="submission" date="2021-04" db="EMBL/GenBank/DDBJ databases">
        <authorList>
            <person name="Gilroy R."/>
        </authorList>
    </citation>
    <scope>NUCLEOTIDE SEQUENCE</scope>
    <source>
        <strain evidence="3">ChiHejej3B27-3195</strain>
    </source>
</reference>
<dbReference type="AlphaFoldDB" id="A0A9D1UUS0"/>
<keyword evidence="2" id="KW-0472">Membrane</keyword>
<evidence type="ECO:0000256" key="1">
    <source>
        <dbReference type="SAM" id="MobiDB-lite"/>
    </source>
</evidence>
<evidence type="ECO:0000313" key="3">
    <source>
        <dbReference type="EMBL" id="HIX00769.1"/>
    </source>
</evidence>
<gene>
    <name evidence="3" type="ORF">H9871_11590</name>
</gene>